<keyword evidence="5" id="KW-1185">Reference proteome</keyword>
<dbReference type="OrthoDB" id="9803233at2"/>
<organism evidence="4 5">
    <name type="scientific">Pseudoruegeria aquimaris</name>
    <dbReference type="NCBI Taxonomy" id="393663"/>
    <lineage>
        <taxon>Bacteria</taxon>
        <taxon>Pseudomonadati</taxon>
        <taxon>Pseudomonadota</taxon>
        <taxon>Alphaproteobacteria</taxon>
        <taxon>Rhodobacterales</taxon>
        <taxon>Roseobacteraceae</taxon>
        <taxon>Pseudoruegeria</taxon>
    </lineage>
</organism>
<dbReference type="AlphaFoldDB" id="A0A1Y5S4W4"/>
<dbReference type="Pfam" id="PF00583">
    <property type="entry name" value="Acetyltransf_1"/>
    <property type="match status" value="1"/>
</dbReference>
<dbReference type="PANTHER" id="PTHR43877:SF2">
    <property type="entry name" value="AMINOALKYLPHOSPHONATE N-ACETYLTRANSFERASE-RELATED"/>
    <property type="match status" value="1"/>
</dbReference>
<keyword evidence="2 4" id="KW-0012">Acyltransferase</keyword>
<dbReference type="EC" id="2.3.1.-" evidence="4"/>
<dbReference type="CDD" id="cd04301">
    <property type="entry name" value="NAT_SF"/>
    <property type="match status" value="1"/>
</dbReference>
<dbReference type="SUPFAM" id="SSF55729">
    <property type="entry name" value="Acyl-CoA N-acyltransferases (Nat)"/>
    <property type="match status" value="1"/>
</dbReference>
<proteinExistence type="predicted"/>
<evidence type="ECO:0000313" key="5">
    <source>
        <dbReference type="Proteomes" id="UP000193409"/>
    </source>
</evidence>
<evidence type="ECO:0000256" key="1">
    <source>
        <dbReference type="ARBA" id="ARBA00022679"/>
    </source>
</evidence>
<feature type="domain" description="N-acetyltransferase" evidence="3">
    <location>
        <begin position="3"/>
        <end position="152"/>
    </location>
</feature>
<name>A0A1Y5S4W4_9RHOB</name>
<protein>
    <submittedName>
        <fullName evidence="4">Putative N-acetyltransferase YsnE</fullName>
        <ecNumber evidence="4">2.3.1.-</ecNumber>
    </submittedName>
</protein>
<dbReference type="RefSeq" id="WP_085867955.1">
    <property type="nucleotide sequence ID" value="NZ_FWFQ01000008.1"/>
</dbReference>
<dbReference type="InterPro" id="IPR016181">
    <property type="entry name" value="Acyl_CoA_acyltransferase"/>
</dbReference>
<keyword evidence="1 4" id="KW-0808">Transferase</keyword>
<dbReference type="InterPro" id="IPR050832">
    <property type="entry name" value="Bact_Acetyltransf"/>
</dbReference>
<dbReference type="PROSITE" id="PS51186">
    <property type="entry name" value="GNAT"/>
    <property type="match status" value="1"/>
</dbReference>
<dbReference type="Proteomes" id="UP000193409">
    <property type="component" value="Unassembled WGS sequence"/>
</dbReference>
<dbReference type="Gene3D" id="3.40.630.30">
    <property type="match status" value="1"/>
</dbReference>
<sequence length="156" mass="16157">MALTIAAESPLTEEAAALIEGSEAALREVYSAEECFTFTAAELAAPGITFLVARTGDGTPAGCVALCDCGTYGEVKRLFVTPEGRGRGTARALMADLEARAAAAGLASVRLETGDKLAAAVALYTDLGYHVRGPFGAYEDHPASLFMEKPLTNPAD</sequence>
<dbReference type="EMBL" id="FWFQ01000008">
    <property type="protein sequence ID" value="SLN29867.1"/>
    <property type="molecule type" value="Genomic_DNA"/>
</dbReference>
<accession>A0A1Y5S4W4</accession>
<evidence type="ECO:0000313" key="4">
    <source>
        <dbReference type="EMBL" id="SLN29867.1"/>
    </source>
</evidence>
<dbReference type="PANTHER" id="PTHR43877">
    <property type="entry name" value="AMINOALKYLPHOSPHONATE N-ACETYLTRANSFERASE-RELATED-RELATED"/>
    <property type="match status" value="1"/>
</dbReference>
<gene>
    <name evidence="4" type="primary">ysnE</name>
    <name evidence="4" type="ORF">PSA7680_01401</name>
</gene>
<dbReference type="InterPro" id="IPR000182">
    <property type="entry name" value="GNAT_dom"/>
</dbReference>
<evidence type="ECO:0000256" key="2">
    <source>
        <dbReference type="ARBA" id="ARBA00023315"/>
    </source>
</evidence>
<dbReference type="GO" id="GO:0016747">
    <property type="term" value="F:acyltransferase activity, transferring groups other than amino-acyl groups"/>
    <property type="evidence" value="ECO:0007669"/>
    <property type="project" value="InterPro"/>
</dbReference>
<reference evidence="4 5" key="1">
    <citation type="submission" date="2017-03" db="EMBL/GenBank/DDBJ databases">
        <authorList>
            <person name="Afonso C.L."/>
            <person name="Miller P.J."/>
            <person name="Scott M.A."/>
            <person name="Spackman E."/>
            <person name="Goraichik I."/>
            <person name="Dimitrov K.M."/>
            <person name="Suarez D.L."/>
            <person name="Swayne D.E."/>
        </authorList>
    </citation>
    <scope>NUCLEOTIDE SEQUENCE [LARGE SCALE GENOMIC DNA]</scope>
    <source>
        <strain evidence="4 5">CECT 7680</strain>
    </source>
</reference>
<evidence type="ECO:0000259" key="3">
    <source>
        <dbReference type="PROSITE" id="PS51186"/>
    </source>
</evidence>